<organism evidence="3 4">
    <name type="scientific">Bradyrhizobium macuxiense</name>
    <dbReference type="NCBI Taxonomy" id="1755647"/>
    <lineage>
        <taxon>Bacteria</taxon>
        <taxon>Pseudomonadati</taxon>
        <taxon>Pseudomonadota</taxon>
        <taxon>Alphaproteobacteria</taxon>
        <taxon>Hyphomicrobiales</taxon>
        <taxon>Nitrobacteraceae</taxon>
        <taxon>Bradyrhizobium</taxon>
    </lineage>
</organism>
<keyword evidence="4" id="KW-1185">Reference proteome</keyword>
<feature type="transmembrane region" description="Helical" evidence="1">
    <location>
        <begin position="12"/>
        <end position="36"/>
    </location>
</feature>
<feature type="domain" description="Inositolphosphotransferase Aur1/Ipt1" evidence="2">
    <location>
        <begin position="107"/>
        <end position="296"/>
    </location>
</feature>
<dbReference type="EMBL" id="LNCU01000047">
    <property type="protein sequence ID" value="KWV56650.1"/>
    <property type="molecule type" value="Genomic_DNA"/>
</dbReference>
<proteinExistence type="predicted"/>
<accession>A0A109JX01</accession>
<dbReference type="Pfam" id="PF14378">
    <property type="entry name" value="PAP2_3"/>
    <property type="match status" value="1"/>
</dbReference>
<dbReference type="Proteomes" id="UP000057737">
    <property type="component" value="Unassembled WGS sequence"/>
</dbReference>
<evidence type="ECO:0000259" key="2">
    <source>
        <dbReference type="Pfam" id="PF14378"/>
    </source>
</evidence>
<feature type="transmembrane region" description="Helical" evidence="1">
    <location>
        <begin position="168"/>
        <end position="193"/>
    </location>
</feature>
<name>A0A109JX01_9BRAD</name>
<dbReference type="InterPro" id="IPR036938">
    <property type="entry name" value="PAP2/HPO_sf"/>
</dbReference>
<feature type="transmembrane region" description="Helical" evidence="1">
    <location>
        <begin position="231"/>
        <end position="251"/>
    </location>
</feature>
<feature type="transmembrane region" description="Helical" evidence="1">
    <location>
        <begin position="258"/>
        <end position="278"/>
    </location>
</feature>
<keyword evidence="1" id="KW-1133">Transmembrane helix</keyword>
<dbReference type="SUPFAM" id="SSF48317">
    <property type="entry name" value="Acid phosphatase/Vanadium-dependent haloperoxidase"/>
    <property type="match status" value="1"/>
</dbReference>
<feature type="transmembrane region" description="Helical" evidence="1">
    <location>
        <begin position="73"/>
        <end position="97"/>
    </location>
</feature>
<protein>
    <recommendedName>
        <fullName evidence="2">Inositolphosphotransferase Aur1/Ipt1 domain-containing protein</fullName>
    </recommendedName>
</protein>
<sequence length="327" mass="35327">MAESDTRLAWRLFNLNWIPIAAMSSVLLLAVLFGGFSVEPKAFGVMSGMAGQFALMVYLYFWARGSAADPKLLFGLGAIAQLLLIVVIMGPLTYVALALNWPLQDHTFLAIDRAMGLDPEAIISFVNDHAWLMTALVTSYGFIKWFLLAVPIILAATLRLVRLQQFVAAFSLALAITLVISTLVPAVGTFYGLNISPADFPSVHTKVYEAQLRDILAVRSGVLRHLELFELAGVVSFPSFHAASGVLYLWALWPVRGIGIVAAAMNVLMIASTPVIGAHYVIDVIGGVLLAVTCIAVVKYGVAFFSGRATAAKIDYVRARPLEADAR</sequence>
<dbReference type="InterPro" id="IPR026841">
    <property type="entry name" value="Aur1/Ipt1"/>
</dbReference>
<dbReference type="RefSeq" id="WP_066506361.1">
    <property type="nucleotide sequence ID" value="NZ_LNCU01000047.1"/>
</dbReference>
<dbReference type="OrthoDB" id="7584858at2"/>
<dbReference type="AlphaFoldDB" id="A0A109JX01"/>
<feature type="transmembrane region" description="Helical" evidence="1">
    <location>
        <begin position="284"/>
        <end position="305"/>
    </location>
</feature>
<evidence type="ECO:0000313" key="4">
    <source>
        <dbReference type="Proteomes" id="UP000057737"/>
    </source>
</evidence>
<keyword evidence="1" id="KW-0812">Transmembrane</keyword>
<evidence type="ECO:0000256" key="1">
    <source>
        <dbReference type="SAM" id="Phobius"/>
    </source>
</evidence>
<dbReference type="GO" id="GO:0016020">
    <property type="term" value="C:membrane"/>
    <property type="evidence" value="ECO:0007669"/>
    <property type="project" value="UniProtKB-SubCell"/>
</dbReference>
<feature type="transmembrane region" description="Helical" evidence="1">
    <location>
        <begin position="42"/>
        <end position="61"/>
    </location>
</feature>
<gene>
    <name evidence="3" type="ORF">AS156_04010</name>
</gene>
<evidence type="ECO:0000313" key="3">
    <source>
        <dbReference type="EMBL" id="KWV56650.1"/>
    </source>
</evidence>
<comment type="caution">
    <text evidence="3">The sequence shown here is derived from an EMBL/GenBank/DDBJ whole genome shotgun (WGS) entry which is preliminary data.</text>
</comment>
<reference evidence="3 4" key="1">
    <citation type="submission" date="2015-11" db="EMBL/GenBank/DDBJ databases">
        <title>Draft Genome Sequence of the Strain BR 10303 (Bradyrhizobium sp.) isolated from nodules of Centrolobium paraense.</title>
        <authorList>
            <person name="Zelli J.E."/>
            <person name="Simoes-Araujo J.L."/>
            <person name="Barauna A.C."/>
            <person name="Silva K."/>
        </authorList>
    </citation>
    <scope>NUCLEOTIDE SEQUENCE [LARGE SCALE GENOMIC DNA]</scope>
    <source>
        <strain evidence="3 4">BR 10303</strain>
    </source>
</reference>
<keyword evidence="1" id="KW-0472">Membrane</keyword>
<feature type="transmembrane region" description="Helical" evidence="1">
    <location>
        <begin position="142"/>
        <end position="161"/>
    </location>
</feature>